<dbReference type="InterPro" id="IPR052159">
    <property type="entry name" value="Competence_DNA_uptake"/>
</dbReference>
<feature type="domain" description="ComEC/Rec2-related protein" evidence="7">
    <location>
        <begin position="142"/>
        <end position="362"/>
    </location>
</feature>
<evidence type="ECO:0000256" key="4">
    <source>
        <dbReference type="ARBA" id="ARBA00022989"/>
    </source>
</evidence>
<dbReference type="AlphaFoldDB" id="A0A0G1B893"/>
<dbReference type="PANTHER" id="PTHR30619">
    <property type="entry name" value="DNA INTERNALIZATION/COMPETENCE PROTEIN COMEC/REC2"/>
    <property type="match status" value="1"/>
</dbReference>
<keyword evidence="4 6" id="KW-1133">Transmembrane helix</keyword>
<dbReference type="EMBL" id="LCDA01000010">
    <property type="protein sequence ID" value="KKS42551.1"/>
    <property type="molecule type" value="Genomic_DNA"/>
</dbReference>
<sequence length="371" mass="41367">MKGRLIFLFLILVFRFSLGFAESSKYQQNSRIKVTGNIDNVYQYNTECIIVVGRFWINYRNECSFSRQARVQIIGTIDSKVTDRFLGRLWLDRAELSVLPDKPKVVSSVSAFSTNIEAVREKIVNVYRRFLPEPESGLVAGIILGYKKDIGREMYELMVKSGTVHIAVASGYNIMLVGGTVLSVCFWLMKRKWASGVAIMAMLFYALEAGGEPPVIRAVIMAGAVFWAAVVGRKAVSWWILMVTGWLMVLVEPLLLVSVSFQLSMAASVGLMVLEPMISSKLGNSHEKLMEILGGSGFLASISTMITTAPIIWWHFGRMSWIGILSNILILPLVPILMITGAAMQVVPRVFSYPTYAIAHWMVGVIRFFGV</sequence>
<evidence type="ECO:0000256" key="6">
    <source>
        <dbReference type="SAM" id="Phobius"/>
    </source>
</evidence>
<comment type="caution">
    <text evidence="8">The sequence shown here is derived from an EMBL/GenBank/DDBJ whole genome shotgun (WGS) entry which is preliminary data.</text>
</comment>
<feature type="transmembrane region" description="Helical" evidence="6">
    <location>
        <begin position="353"/>
        <end position="370"/>
    </location>
</feature>
<evidence type="ECO:0000256" key="5">
    <source>
        <dbReference type="ARBA" id="ARBA00023136"/>
    </source>
</evidence>
<evidence type="ECO:0000313" key="8">
    <source>
        <dbReference type="EMBL" id="KKS42551.1"/>
    </source>
</evidence>
<protein>
    <submittedName>
        <fullName evidence="8">ComEC/Rec2-related protein</fullName>
    </submittedName>
</protein>
<dbReference type="InterPro" id="IPR004477">
    <property type="entry name" value="ComEC_N"/>
</dbReference>
<name>A0A0G1B893_9BACT</name>
<dbReference type="GO" id="GO:0005886">
    <property type="term" value="C:plasma membrane"/>
    <property type="evidence" value="ECO:0007669"/>
    <property type="project" value="UniProtKB-SubCell"/>
</dbReference>
<accession>A0A0G1B893</accession>
<feature type="transmembrane region" description="Helical" evidence="6">
    <location>
        <begin position="164"/>
        <end position="186"/>
    </location>
</feature>
<feature type="transmembrane region" description="Helical" evidence="6">
    <location>
        <begin position="292"/>
        <end position="316"/>
    </location>
</feature>
<feature type="transmembrane region" description="Helical" evidence="6">
    <location>
        <begin position="215"/>
        <end position="232"/>
    </location>
</feature>
<proteinExistence type="predicted"/>
<organism evidence="8 9">
    <name type="scientific">Candidatus Collierbacteria bacterium GW2011_GWA2_42_17</name>
    <dbReference type="NCBI Taxonomy" id="1618378"/>
    <lineage>
        <taxon>Bacteria</taxon>
        <taxon>Candidatus Collieribacteriota</taxon>
    </lineage>
</organism>
<dbReference type="NCBIfam" id="TIGR00360">
    <property type="entry name" value="ComEC_N-term"/>
    <property type="match status" value="1"/>
</dbReference>
<keyword evidence="5 6" id="KW-0472">Membrane</keyword>
<keyword evidence="3 6" id="KW-0812">Transmembrane</keyword>
<dbReference type="PANTHER" id="PTHR30619:SF1">
    <property type="entry name" value="RECOMBINATION PROTEIN 2"/>
    <property type="match status" value="1"/>
</dbReference>
<keyword evidence="2" id="KW-1003">Cell membrane</keyword>
<gene>
    <name evidence="8" type="ORF">UV06_C0010G0011</name>
</gene>
<comment type="subcellular location">
    <subcellularLocation>
        <location evidence="1">Cell membrane</location>
        <topology evidence="1">Multi-pass membrane protein</topology>
    </subcellularLocation>
</comment>
<feature type="transmembrane region" description="Helical" evidence="6">
    <location>
        <begin position="193"/>
        <end position="209"/>
    </location>
</feature>
<evidence type="ECO:0000259" key="7">
    <source>
        <dbReference type="Pfam" id="PF03772"/>
    </source>
</evidence>
<evidence type="ECO:0000313" key="9">
    <source>
        <dbReference type="Proteomes" id="UP000033854"/>
    </source>
</evidence>
<feature type="transmembrane region" description="Helical" evidence="6">
    <location>
        <begin position="328"/>
        <end position="347"/>
    </location>
</feature>
<evidence type="ECO:0000256" key="2">
    <source>
        <dbReference type="ARBA" id="ARBA00022475"/>
    </source>
</evidence>
<evidence type="ECO:0000256" key="1">
    <source>
        <dbReference type="ARBA" id="ARBA00004651"/>
    </source>
</evidence>
<evidence type="ECO:0000256" key="3">
    <source>
        <dbReference type="ARBA" id="ARBA00022692"/>
    </source>
</evidence>
<feature type="transmembrane region" description="Helical" evidence="6">
    <location>
        <begin position="239"/>
        <end position="272"/>
    </location>
</feature>
<reference evidence="8 9" key="1">
    <citation type="journal article" date="2015" name="Nature">
        <title>rRNA introns, odd ribosomes, and small enigmatic genomes across a large radiation of phyla.</title>
        <authorList>
            <person name="Brown C.T."/>
            <person name="Hug L.A."/>
            <person name="Thomas B.C."/>
            <person name="Sharon I."/>
            <person name="Castelle C.J."/>
            <person name="Singh A."/>
            <person name="Wilkins M.J."/>
            <person name="Williams K.H."/>
            <person name="Banfield J.F."/>
        </authorList>
    </citation>
    <scope>NUCLEOTIDE SEQUENCE [LARGE SCALE GENOMIC DNA]</scope>
</reference>
<dbReference type="Pfam" id="PF03772">
    <property type="entry name" value="Competence"/>
    <property type="match status" value="1"/>
</dbReference>
<dbReference type="Proteomes" id="UP000033854">
    <property type="component" value="Unassembled WGS sequence"/>
</dbReference>